<dbReference type="AlphaFoldDB" id="A0A8H7ATH3"/>
<organism evidence="1 2">
    <name type="scientific">Endocarpon pusillum</name>
    <dbReference type="NCBI Taxonomy" id="364733"/>
    <lineage>
        <taxon>Eukaryota</taxon>
        <taxon>Fungi</taxon>
        <taxon>Dikarya</taxon>
        <taxon>Ascomycota</taxon>
        <taxon>Pezizomycotina</taxon>
        <taxon>Eurotiomycetes</taxon>
        <taxon>Chaetothyriomycetidae</taxon>
        <taxon>Verrucariales</taxon>
        <taxon>Verrucariaceae</taxon>
        <taxon>Endocarpon</taxon>
    </lineage>
</organism>
<sequence length="168" mass="18733">MARRKSKVLSYDKVTLNPPLSAGLVKSQLELRKKIPLLEPIGGGFAVPWGCDHLHVVSGVDALEQFIARLHVEWAEPDDMLRCLPPPSARALRRVAWHSASCKESIQTNLFCADLVYEQARGLAHFGVGCSSDRKTDAKMVLRKNDFSEVSKVLNVTIYKKRPINPTL</sequence>
<keyword evidence="2" id="KW-1185">Reference proteome</keyword>
<dbReference type="EMBL" id="JAACFV010000009">
    <property type="protein sequence ID" value="KAF7512866.1"/>
    <property type="molecule type" value="Genomic_DNA"/>
</dbReference>
<reference evidence="1" key="1">
    <citation type="submission" date="2020-02" db="EMBL/GenBank/DDBJ databases">
        <authorList>
            <person name="Palmer J.M."/>
        </authorList>
    </citation>
    <scope>NUCLEOTIDE SEQUENCE</scope>
    <source>
        <strain evidence="1">EPUS1.4</strain>
        <tissue evidence="1">Thallus</tissue>
    </source>
</reference>
<dbReference type="Proteomes" id="UP000606974">
    <property type="component" value="Unassembled WGS sequence"/>
</dbReference>
<accession>A0A8H7ATH3</accession>
<evidence type="ECO:0000313" key="2">
    <source>
        <dbReference type="Proteomes" id="UP000606974"/>
    </source>
</evidence>
<evidence type="ECO:0000313" key="1">
    <source>
        <dbReference type="EMBL" id="KAF7512866.1"/>
    </source>
</evidence>
<gene>
    <name evidence="1" type="ORF">GJ744_011969</name>
</gene>
<protein>
    <submittedName>
        <fullName evidence="1">Uncharacterized protein</fullName>
    </submittedName>
</protein>
<proteinExistence type="predicted"/>
<comment type="caution">
    <text evidence="1">The sequence shown here is derived from an EMBL/GenBank/DDBJ whole genome shotgun (WGS) entry which is preliminary data.</text>
</comment>
<name>A0A8H7ATH3_9EURO</name>